<evidence type="ECO:0000256" key="1">
    <source>
        <dbReference type="SAM" id="MobiDB-lite"/>
    </source>
</evidence>
<reference evidence="2" key="1">
    <citation type="submission" date="2020-09" db="EMBL/GenBank/DDBJ databases">
        <title>Genome-Enabled Discovery of Anthraquinone Biosynthesis in Senna tora.</title>
        <authorList>
            <person name="Kang S.-H."/>
            <person name="Pandey R.P."/>
            <person name="Lee C.-M."/>
            <person name="Sim J.-S."/>
            <person name="Jeong J.-T."/>
            <person name="Choi B.-S."/>
            <person name="Jung M."/>
            <person name="Ginzburg D."/>
            <person name="Zhao K."/>
            <person name="Won S.Y."/>
            <person name="Oh T.-J."/>
            <person name="Yu Y."/>
            <person name="Kim N.-H."/>
            <person name="Lee O.R."/>
            <person name="Lee T.-H."/>
            <person name="Bashyal P."/>
            <person name="Kim T.-S."/>
            <person name="Lee W.-H."/>
            <person name="Kawkins C."/>
            <person name="Kim C.-K."/>
            <person name="Kim J.S."/>
            <person name="Ahn B.O."/>
            <person name="Rhee S.Y."/>
            <person name="Sohng J.K."/>
        </authorList>
    </citation>
    <scope>NUCLEOTIDE SEQUENCE</scope>
    <source>
        <tissue evidence="2">Leaf</tissue>
    </source>
</reference>
<name>A0A834W8F3_9FABA</name>
<sequence length="55" mass="6195">MTSHTFHAIKSLIRDLNPLGFPSTTRSDRTLPCDHDSPLSIKSTRIPKYNGKRSV</sequence>
<dbReference type="AlphaFoldDB" id="A0A834W8F3"/>
<proteinExistence type="predicted"/>
<keyword evidence="3" id="KW-1185">Reference proteome</keyword>
<evidence type="ECO:0000313" key="3">
    <source>
        <dbReference type="Proteomes" id="UP000634136"/>
    </source>
</evidence>
<protein>
    <submittedName>
        <fullName evidence="2">Uncharacterized protein</fullName>
    </submittedName>
</protein>
<comment type="caution">
    <text evidence="2">The sequence shown here is derived from an EMBL/GenBank/DDBJ whole genome shotgun (WGS) entry which is preliminary data.</text>
</comment>
<accession>A0A834W8F3</accession>
<feature type="compositionally biased region" description="Basic and acidic residues" evidence="1">
    <location>
        <begin position="26"/>
        <end position="37"/>
    </location>
</feature>
<dbReference type="Proteomes" id="UP000634136">
    <property type="component" value="Unassembled WGS sequence"/>
</dbReference>
<organism evidence="2 3">
    <name type="scientific">Senna tora</name>
    <dbReference type="NCBI Taxonomy" id="362788"/>
    <lineage>
        <taxon>Eukaryota</taxon>
        <taxon>Viridiplantae</taxon>
        <taxon>Streptophyta</taxon>
        <taxon>Embryophyta</taxon>
        <taxon>Tracheophyta</taxon>
        <taxon>Spermatophyta</taxon>
        <taxon>Magnoliopsida</taxon>
        <taxon>eudicotyledons</taxon>
        <taxon>Gunneridae</taxon>
        <taxon>Pentapetalae</taxon>
        <taxon>rosids</taxon>
        <taxon>fabids</taxon>
        <taxon>Fabales</taxon>
        <taxon>Fabaceae</taxon>
        <taxon>Caesalpinioideae</taxon>
        <taxon>Cassia clade</taxon>
        <taxon>Senna</taxon>
    </lineage>
</organism>
<dbReference type="EMBL" id="JAAIUW010000010">
    <property type="protein sequence ID" value="KAF7812418.1"/>
    <property type="molecule type" value="Genomic_DNA"/>
</dbReference>
<feature type="region of interest" description="Disordered" evidence="1">
    <location>
        <begin position="21"/>
        <end position="55"/>
    </location>
</feature>
<evidence type="ECO:0000313" key="2">
    <source>
        <dbReference type="EMBL" id="KAF7812418.1"/>
    </source>
</evidence>
<gene>
    <name evidence="2" type="ORF">G2W53_033394</name>
</gene>